<name>A0A8C4RY92_ERPCA</name>
<evidence type="ECO:0000256" key="2">
    <source>
        <dbReference type="SAM" id="MobiDB-lite"/>
    </source>
</evidence>
<dbReference type="RefSeq" id="XP_051784833.1">
    <property type="nucleotide sequence ID" value="XM_051928873.1"/>
</dbReference>
<reference evidence="4" key="1">
    <citation type="submission" date="2021-06" db="EMBL/GenBank/DDBJ databases">
        <authorList>
            <consortium name="Wellcome Sanger Institute Data Sharing"/>
        </authorList>
    </citation>
    <scope>NUCLEOTIDE SEQUENCE [LARGE SCALE GENOMIC DNA]</scope>
</reference>
<dbReference type="GeneTree" id="ENSGT00940000154639"/>
<dbReference type="Pfam" id="PF20924">
    <property type="entry name" value="RLIP76_Ral-bd"/>
    <property type="match status" value="1"/>
</dbReference>
<reference evidence="4" key="3">
    <citation type="submission" date="2025-09" db="UniProtKB">
        <authorList>
            <consortium name="Ensembl"/>
        </authorList>
    </citation>
    <scope>IDENTIFICATION</scope>
</reference>
<feature type="compositionally biased region" description="Basic and acidic residues" evidence="2">
    <location>
        <begin position="632"/>
        <end position="651"/>
    </location>
</feature>
<dbReference type="Ensembl" id="ENSECRT00000009624.1">
    <property type="protein sequence ID" value="ENSECRP00000009472.1"/>
    <property type="gene ID" value="ENSECRG00000006339.1"/>
</dbReference>
<dbReference type="RefSeq" id="XP_028659530.1">
    <property type="nucleotide sequence ID" value="XM_028803697.2"/>
</dbReference>
<evidence type="ECO:0000256" key="1">
    <source>
        <dbReference type="ARBA" id="ARBA00022468"/>
    </source>
</evidence>
<dbReference type="InterPro" id="IPR008936">
    <property type="entry name" value="Rho_GTPase_activation_prot"/>
</dbReference>
<dbReference type="FunFam" id="1.10.555.10:FF:000087">
    <property type="entry name" value="RalA-binding protein 1"/>
    <property type="match status" value="1"/>
</dbReference>
<dbReference type="SUPFAM" id="SSF48350">
    <property type="entry name" value="GTPase activation domain, GAP"/>
    <property type="match status" value="1"/>
</dbReference>
<gene>
    <name evidence="4" type="primary">RALBP1</name>
    <name evidence="4" type="synonym">ralbp1</name>
</gene>
<keyword evidence="1" id="KW-0343">GTPase activation</keyword>
<dbReference type="Gene3D" id="1.10.555.10">
    <property type="entry name" value="Rho GTPase activation protein"/>
    <property type="match status" value="1"/>
</dbReference>
<dbReference type="GO" id="GO:0005096">
    <property type="term" value="F:GTPase activator activity"/>
    <property type="evidence" value="ECO:0007669"/>
    <property type="project" value="UniProtKB-KW"/>
</dbReference>
<feature type="compositionally biased region" description="Basic residues" evidence="2">
    <location>
        <begin position="102"/>
        <end position="118"/>
    </location>
</feature>
<feature type="region of interest" description="Disordered" evidence="2">
    <location>
        <begin position="1"/>
        <end position="153"/>
    </location>
</feature>
<dbReference type="Gene3D" id="1.20.58.90">
    <property type="match status" value="1"/>
</dbReference>
<dbReference type="CDD" id="cd04381">
    <property type="entry name" value="RhoGap_RalBP1"/>
    <property type="match status" value="1"/>
</dbReference>
<dbReference type="GO" id="GO:0016020">
    <property type="term" value="C:membrane"/>
    <property type="evidence" value="ECO:0007669"/>
    <property type="project" value="TreeGrafter"/>
</dbReference>
<dbReference type="CTD" id="10928"/>
<keyword evidence="5" id="KW-1185">Reference proteome</keyword>
<dbReference type="PANTHER" id="PTHR12783">
    <property type="entry name" value="RALA BINDING PROTEIN 1 RALBP1"/>
    <property type="match status" value="1"/>
</dbReference>
<evidence type="ECO:0000313" key="5">
    <source>
        <dbReference type="Proteomes" id="UP000694620"/>
    </source>
</evidence>
<dbReference type="PROSITE" id="PS50238">
    <property type="entry name" value="RHOGAP"/>
    <property type="match status" value="1"/>
</dbReference>
<protein>
    <submittedName>
        <fullName evidence="4">RalA binding protein 1</fullName>
    </submittedName>
</protein>
<feature type="compositionally biased region" description="Basic and acidic residues" evidence="2">
    <location>
        <begin position="119"/>
        <end position="150"/>
    </location>
</feature>
<dbReference type="GO" id="GO:0007264">
    <property type="term" value="P:small GTPase-mediated signal transduction"/>
    <property type="evidence" value="ECO:0007669"/>
    <property type="project" value="InterPro"/>
</dbReference>
<evidence type="ECO:0000313" key="4">
    <source>
        <dbReference type="Ensembl" id="ENSECRP00000009472.1"/>
    </source>
</evidence>
<feature type="region of interest" description="Disordered" evidence="2">
    <location>
        <begin position="521"/>
        <end position="549"/>
    </location>
</feature>
<feature type="region of interest" description="Disordered" evidence="2">
    <location>
        <begin position="597"/>
        <end position="651"/>
    </location>
</feature>
<evidence type="ECO:0000259" key="3">
    <source>
        <dbReference type="PROSITE" id="PS50238"/>
    </source>
</evidence>
<dbReference type="AlphaFoldDB" id="A0A8C4RY92"/>
<dbReference type="InterPro" id="IPR049041">
    <property type="entry name" value="RalBP1-like_Ral-bd"/>
</dbReference>
<feature type="compositionally biased region" description="Basic residues" evidence="2">
    <location>
        <begin position="69"/>
        <end position="79"/>
    </location>
</feature>
<dbReference type="GO" id="GO:0006897">
    <property type="term" value="P:endocytosis"/>
    <property type="evidence" value="ECO:0007669"/>
    <property type="project" value="TreeGrafter"/>
</dbReference>
<organism evidence="4 5">
    <name type="scientific">Erpetoichthys calabaricus</name>
    <name type="common">Rope fish</name>
    <name type="synonym">Calamoichthys calabaricus</name>
    <dbReference type="NCBI Taxonomy" id="27687"/>
    <lineage>
        <taxon>Eukaryota</taxon>
        <taxon>Metazoa</taxon>
        <taxon>Chordata</taxon>
        <taxon>Craniata</taxon>
        <taxon>Vertebrata</taxon>
        <taxon>Euteleostomi</taxon>
        <taxon>Actinopterygii</taxon>
        <taxon>Polypteriformes</taxon>
        <taxon>Polypteridae</taxon>
        <taxon>Erpetoichthys</taxon>
    </lineage>
</organism>
<feature type="compositionally biased region" description="Basic and acidic residues" evidence="2">
    <location>
        <begin position="52"/>
        <end position="68"/>
    </location>
</feature>
<dbReference type="SMART" id="SM00324">
    <property type="entry name" value="RhoGAP"/>
    <property type="match status" value="1"/>
</dbReference>
<proteinExistence type="predicted"/>
<dbReference type="Proteomes" id="UP000694620">
    <property type="component" value="Chromosome 6"/>
</dbReference>
<dbReference type="Pfam" id="PF00620">
    <property type="entry name" value="RhoGAP"/>
    <property type="match status" value="1"/>
</dbReference>
<feature type="domain" description="Rho-GAP" evidence="3">
    <location>
        <begin position="187"/>
        <end position="384"/>
    </location>
</feature>
<dbReference type="OrthoDB" id="10033734at2759"/>
<accession>A0A8C4RY92</accession>
<reference evidence="4" key="2">
    <citation type="submission" date="2025-08" db="UniProtKB">
        <authorList>
            <consortium name="Ensembl"/>
        </authorList>
    </citation>
    <scope>IDENTIFICATION</scope>
</reference>
<dbReference type="InterPro" id="IPR000198">
    <property type="entry name" value="RhoGAP_dom"/>
</dbReference>
<dbReference type="GO" id="GO:0031267">
    <property type="term" value="F:small GTPase binding"/>
    <property type="evidence" value="ECO:0007669"/>
    <property type="project" value="InterPro"/>
</dbReference>
<dbReference type="InterPro" id="IPR039767">
    <property type="entry name" value="RALBP1"/>
</dbReference>
<feature type="compositionally biased region" description="Acidic residues" evidence="2">
    <location>
        <begin position="533"/>
        <end position="549"/>
    </location>
</feature>
<dbReference type="FunFam" id="1.20.58.90:FF:000001">
    <property type="entry name" value="ralA-binding protein 1"/>
    <property type="match status" value="1"/>
</dbReference>
<dbReference type="GeneID" id="114653404"/>
<dbReference type="PANTHER" id="PTHR12783:SF5">
    <property type="entry name" value="RALA-BINDING PROTEIN 1"/>
    <property type="match status" value="1"/>
</dbReference>
<sequence length="651" mass="75195">MTECFLPPTSSPSEHRRAEHAGGMARTPSSEEISPTKFPGLYRTGEPSPPHDGLHEPPDVVSDDEKEHNKKKGKFKKKEKRTEGYAAFQEDSSGDEAESPSKMKRSKGIHVFKKPSFSKKKEKDFKVKEKPKEEKHKEDKHKEKKSKDLTAADVVKQWKEKKKKKKPSAEPEVVPVEVPSARPVFGVPLAEAVERTILYDGIRLPAVFRECIDYIENYGMKYEGIYRVSGMKSKVDELKASYDREESPCLEEYEPHTVASLLKQYLRELPENLLSRDLTARFEEVCGRPSDADKVQEFQKILADMPVCNRLLLSWLIVHMDHIIAKEADTKMNIQNISIVLSPTVQISNRVLYVFFTHVKELFGDVKLKPVVKPLRWSNMATMPALPETQESIKEEIRRQEFLLNCLHRDLQAGVKDLSKEERLWEVQRILTALKRKLREAKRQECETKIAQEIASLSKEDVSKEEMNENEEEVINILLAQENEILTEQEELISMEQFLRRQIASEKEEIERLRAEIAEIQSRQQQHGRSETEEYSSESESESEDEEELQLILEDLQKQNEELEIKNTHLNQAIHEEREAIIELRVQLRLLQTQKMKQEQQNQENGVEDLGKRTVSTASIHQLRDPGLSEAKASKEPPKPSPSKDRRETPI</sequence>